<feature type="domain" description="CzcB-like barrel-sandwich hybrid" evidence="5">
    <location>
        <begin position="80"/>
        <end position="268"/>
    </location>
</feature>
<organism evidence="6 7">
    <name type="scientific">Solidesulfovibrio carbinoliphilus subsp. oakridgensis</name>
    <dbReference type="NCBI Taxonomy" id="694327"/>
    <lineage>
        <taxon>Bacteria</taxon>
        <taxon>Pseudomonadati</taxon>
        <taxon>Thermodesulfobacteriota</taxon>
        <taxon>Desulfovibrionia</taxon>
        <taxon>Desulfovibrionales</taxon>
        <taxon>Desulfovibrionaceae</taxon>
        <taxon>Solidesulfovibrio</taxon>
    </lineage>
</organism>
<feature type="compositionally biased region" description="Pro residues" evidence="4">
    <location>
        <begin position="47"/>
        <end position="57"/>
    </location>
</feature>
<evidence type="ECO:0000259" key="5">
    <source>
        <dbReference type="Pfam" id="PF25973"/>
    </source>
</evidence>
<evidence type="ECO:0000313" key="7">
    <source>
        <dbReference type="Proteomes" id="UP000004662"/>
    </source>
</evidence>
<dbReference type="Gene3D" id="1.10.287.470">
    <property type="entry name" value="Helix hairpin bin"/>
    <property type="match status" value="1"/>
</dbReference>
<proteinExistence type="predicted"/>
<accession>G7Q7T0</accession>
<gene>
    <name evidence="6" type="ORF">DFW101_1380</name>
</gene>
<sequence>MMLRLGVLAVALVMVLGGIFMLLRSGTKGHDPAPSTRSAPSAVTRPAAPPPPVPPAGPDWIAAPGRVEPVSEEMRLGFDIAGKIREVTVEEGDAVRQGQVLARLSADELTARVDAAEQTLAARQAALAKVLAGARDMERKEAQAAVEEARAVLDVAKVEHERRRQLLSKEVLSKEEADRAEREYKVATERLDASRQHFRLVDDPAREEDIKRAMAEEAEARARLAEAQALAEKASIRSPIDGVVLRKHRRAGEMVSVSFDTPVVTVGDISRLRIRADVDERDIGRVAVGQKVRLMAEAYGDRTFTGTVSRIAKILGRKNIRTDDPAEKNDTRILETLIDIDPPAELPVGLRMDVFILLGEDSEATLPAYRP</sequence>
<comment type="subcellular location">
    <subcellularLocation>
        <location evidence="1">Cell envelope</location>
    </subcellularLocation>
</comment>
<evidence type="ECO:0000256" key="3">
    <source>
        <dbReference type="SAM" id="Coils"/>
    </source>
</evidence>
<name>G7Q7T0_9BACT</name>
<dbReference type="InterPro" id="IPR058647">
    <property type="entry name" value="BSH_CzcB-like"/>
</dbReference>
<dbReference type="HOGENOM" id="CLU_018816_6_3_7"/>
<dbReference type="EMBL" id="CM001368">
    <property type="protein sequence ID" value="EHJ47389.1"/>
    <property type="molecule type" value="Genomic_DNA"/>
</dbReference>
<evidence type="ECO:0000256" key="4">
    <source>
        <dbReference type="SAM" id="MobiDB-lite"/>
    </source>
</evidence>
<evidence type="ECO:0000313" key="6">
    <source>
        <dbReference type="EMBL" id="EHJ47389.1"/>
    </source>
</evidence>
<evidence type="ECO:0000256" key="1">
    <source>
        <dbReference type="ARBA" id="ARBA00004196"/>
    </source>
</evidence>
<dbReference type="SUPFAM" id="SSF111369">
    <property type="entry name" value="HlyD-like secretion proteins"/>
    <property type="match status" value="1"/>
</dbReference>
<feature type="region of interest" description="Disordered" evidence="4">
    <location>
        <begin position="27"/>
        <end position="59"/>
    </location>
</feature>
<dbReference type="Proteomes" id="UP000004662">
    <property type="component" value="Chromosome"/>
</dbReference>
<dbReference type="Gene3D" id="2.40.30.170">
    <property type="match status" value="1"/>
</dbReference>
<dbReference type="Pfam" id="PF25973">
    <property type="entry name" value="BSH_CzcB"/>
    <property type="match status" value="1"/>
</dbReference>
<dbReference type="AlphaFoldDB" id="G7Q7T0"/>
<dbReference type="PANTHER" id="PTHR32347">
    <property type="entry name" value="EFFLUX SYSTEM COMPONENT YKNX-RELATED"/>
    <property type="match status" value="1"/>
</dbReference>
<feature type="compositionally biased region" description="Low complexity" evidence="4">
    <location>
        <begin position="37"/>
        <end position="46"/>
    </location>
</feature>
<keyword evidence="2 3" id="KW-0175">Coiled coil</keyword>
<keyword evidence="7" id="KW-1185">Reference proteome</keyword>
<evidence type="ECO:0000256" key="2">
    <source>
        <dbReference type="ARBA" id="ARBA00023054"/>
    </source>
</evidence>
<dbReference type="InterPro" id="IPR050465">
    <property type="entry name" value="UPF0194_transport"/>
</dbReference>
<dbReference type="eggNOG" id="COG0845">
    <property type="taxonomic scope" value="Bacteria"/>
</dbReference>
<dbReference type="GO" id="GO:0030313">
    <property type="term" value="C:cell envelope"/>
    <property type="evidence" value="ECO:0007669"/>
    <property type="project" value="UniProtKB-SubCell"/>
</dbReference>
<feature type="coiled-coil region" evidence="3">
    <location>
        <begin position="106"/>
        <end position="237"/>
    </location>
</feature>
<protein>
    <submittedName>
        <fullName evidence="6">Secretion protein HlyD family protein</fullName>
    </submittedName>
</protein>
<reference evidence="7" key="1">
    <citation type="journal article" date="2015" name="Genome Announc.">
        <title>High-Quality Draft Genome Sequence of Desulfovibrio carbinoliphilus FW-101-2B, an Organic Acid-Oxidizing Sulfate-Reducing Bacterium Isolated from Uranium(VI)-Contaminated Groundwater.</title>
        <authorList>
            <person name="Ramsay B.D."/>
            <person name="Hwang C."/>
            <person name="Woo H.L."/>
            <person name="Carroll S.L."/>
            <person name="Lucas S."/>
            <person name="Han J."/>
            <person name="Lapidus A.L."/>
            <person name="Cheng J.F."/>
            <person name="Goodwin L.A."/>
            <person name="Pitluck S."/>
            <person name="Peters L."/>
            <person name="Chertkov O."/>
            <person name="Held B."/>
            <person name="Detter J.C."/>
            <person name="Han C.S."/>
            <person name="Tapia R."/>
            <person name="Land M.L."/>
            <person name="Hauser L.J."/>
            <person name="Kyrpides N.C."/>
            <person name="Ivanova N.N."/>
            <person name="Mikhailova N."/>
            <person name="Pagani I."/>
            <person name="Woyke T."/>
            <person name="Arkin A.P."/>
            <person name="Dehal P."/>
            <person name="Chivian D."/>
            <person name="Criddle C.S."/>
            <person name="Wu W."/>
            <person name="Chakraborty R."/>
            <person name="Hazen T.C."/>
            <person name="Fields M.W."/>
        </authorList>
    </citation>
    <scope>NUCLEOTIDE SEQUENCE [LARGE SCALE GENOMIC DNA]</scope>
    <source>
        <strain evidence="7">FW-101-2B</strain>
    </source>
</reference>
<dbReference type="RefSeq" id="WP_009180792.1">
    <property type="nucleotide sequence ID" value="NZ_CM001368.1"/>
</dbReference>
<dbReference type="Gene3D" id="2.40.50.100">
    <property type="match status" value="2"/>
</dbReference>
<dbReference type="OrthoDB" id="9784484at2"/>
<dbReference type="STRING" id="694327.DFW101_1380"/>